<dbReference type="InterPro" id="IPR005151">
    <property type="entry name" value="Tail-specific_protease"/>
</dbReference>
<dbReference type="Gene3D" id="3.90.226.10">
    <property type="entry name" value="2-enoyl-CoA Hydratase, Chain A, domain 1"/>
    <property type="match status" value="1"/>
</dbReference>
<feature type="chain" id="PRO_5045467115" evidence="2">
    <location>
        <begin position="27"/>
        <end position="760"/>
    </location>
</feature>
<dbReference type="CDD" id="cd07563">
    <property type="entry name" value="Peptidase_S41_IRBP"/>
    <property type="match status" value="1"/>
</dbReference>
<reference evidence="4 5" key="1">
    <citation type="submission" date="2023-12" db="EMBL/GenBank/DDBJ databases">
        <title>Description of an unclassified Opitutus bacterium of Verrucomicrobiota.</title>
        <authorList>
            <person name="Zhang D.-F."/>
        </authorList>
    </citation>
    <scope>NUCLEOTIDE SEQUENCE [LARGE SCALE GENOMIC DNA]</scope>
    <source>
        <strain evidence="4 5">WL0086</strain>
    </source>
</reference>
<dbReference type="SUPFAM" id="SSF52096">
    <property type="entry name" value="ClpP/crotonase"/>
    <property type="match status" value="1"/>
</dbReference>
<evidence type="ECO:0000313" key="4">
    <source>
        <dbReference type="EMBL" id="WRQ89508.1"/>
    </source>
</evidence>
<evidence type="ECO:0000256" key="2">
    <source>
        <dbReference type="SAM" id="SignalP"/>
    </source>
</evidence>
<feature type="domain" description="Tail specific protease" evidence="3">
    <location>
        <begin position="228"/>
        <end position="433"/>
    </location>
</feature>
<dbReference type="InterPro" id="IPR029045">
    <property type="entry name" value="ClpP/crotonase-like_dom_sf"/>
</dbReference>
<dbReference type="Gene3D" id="3.30.750.44">
    <property type="match status" value="1"/>
</dbReference>
<dbReference type="Pfam" id="PF03572">
    <property type="entry name" value="Peptidase_S41"/>
    <property type="match status" value="1"/>
</dbReference>
<keyword evidence="2" id="KW-0732">Signal</keyword>
<feature type="region of interest" description="Disordered" evidence="1">
    <location>
        <begin position="456"/>
        <end position="490"/>
    </location>
</feature>
<dbReference type="PANTHER" id="PTHR11261">
    <property type="entry name" value="INTERPHOTORECEPTOR RETINOID-BINDING PROTEIN"/>
    <property type="match status" value="1"/>
</dbReference>
<proteinExistence type="predicted"/>
<evidence type="ECO:0000313" key="5">
    <source>
        <dbReference type="Proteomes" id="UP000738431"/>
    </source>
</evidence>
<accession>A0ABZ1CDE7</accession>
<name>A0ABZ1CDE7_9BACT</name>
<feature type="signal peptide" evidence="2">
    <location>
        <begin position="1"/>
        <end position="26"/>
    </location>
</feature>
<keyword evidence="5" id="KW-1185">Reference proteome</keyword>
<protein>
    <submittedName>
        <fullName evidence="4">S41 family peptidase</fullName>
    </submittedName>
</protein>
<evidence type="ECO:0000259" key="3">
    <source>
        <dbReference type="SMART" id="SM00245"/>
    </source>
</evidence>
<dbReference type="RefSeq" id="WP_221029804.1">
    <property type="nucleotide sequence ID" value="NZ_CP139781.1"/>
</dbReference>
<feature type="compositionally biased region" description="Acidic residues" evidence="1">
    <location>
        <begin position="466"/>
        <end position="482"/>
    </location>
</feature>
<sequence length="760" mass="80674">MKSLMFRFTRTVALCASALFISGAAAQSVPSALQGIWRSDGYGWILQANGNQITRYHESSAGLVVGPSDASELRAEFSSASVVDADHIIAGNPTEGSAYHFTRLSALPGAVTQPGNASPTQTLDYAIAYLQDHYAVTAAHGIDWTARFATARSQVSNGSSSTALRNALLQMIDGTTDAHLRLLWPSGNSVAYGPDFNSRVTVPLIEAAHLGTGATRQTRYDSWRQQRILDHIYHLLDLGASGAAGGAVMWHREGTMGYLFIADMIGFTDTESVSADVTEINSILDLALTELNGVEEMIVDVSLNGGGRDAVSRAIAARFTAAPVTAYTKHPGDGSTDALQTITIAPTARPSFLGPVHLITSDLTLSAAEVFTLAMRALPNVCHFGMTTHGSMSDMLIKPLPNGWFIAASNEIYTDADGEVWEGRGITPEVELPIFTAATINQAHFDRIASFADQLVHPEPTPEPQPEPEPEPQPEPEPEPEPQPEPSLEPQVEGLFNLSTRAYVGNGNETLISGLMIEGTGTRDLAIIARGPSLADYGLTTAVADVRLRVLNAALEEIAAVDALTDISAEDRAELAAYGILPGNPNEAALILRNVPAGAYHIHLSAQDTTPGVGILEIFDISADADDDTVLFNLSSRAAVGTGESVAVTGFIITGEEEVGVLIRAQGPSLRQHGITNALEDPMLSLLEMGGTEVLAENHNYTELDPELRAALEADGVGVGDDTESVLILFLPPGAYTALLDAEPGTDHGVALIEFFRIEE</sequence>
<gene>
    <name evidence="4" type="ORF">K1X11_008805</name>
</gene>
<dbReference type="Proteomes" id="UP000738431">
    <property type="component" value="Chromosome"/>
</dbReference>
<dbReference type="SMART" id="SM00245">
    <property type="entry name" value="TSPc"/>
    <property type="match status" value="1"/>
</dbReference>
<evidence type="ECO:0000256" key="1">
    <source>
        <dbReference type="SAM" id="MobiDB-lite"/>
    </source>
</evidence>
<organism evidence="4 5">
    <name type="scientific">Actomonas aquatica</name>
    <dbReference type="NCBI Taxonomy" id="2866162"/>
    <lineage>
        <taxon>Bacteria</taxon>
        <taxon>Pseudomonadati</taxon>
        <taxon>Verrucomicrobiota</taxon>
        <taxon>Opitutia</taxon>
        <taxon>Opitutales</taxon>
        <taxon>Opitutaceae</taxon>
        <taxon>Actomonas</taxon>
    </lineage>
</organism>
<dbReference type="PANTHER" id="PTHR11261:SF3">
    <property type="entry name" value="RETINOL-BINDING PROTEIN 3"/>
    <property type="match status" value="1"/>
</dbReference>
<dbReference type="EMBL" id="CP139781">
    <property type="protein sequence ID" value="WRQ89508.1"/>
    <property type="molecule type" value="Genomic_DNA"/>
</dbReference>